<keyword evidence="4 6" id="KW-0479">Metal-binding</keyword>
<dbReference type="GO" id="GO:0004239">
    <property type="term" value="F:initiator methionyl aminopeptidase activity"/>
    <property type="evidence" value="ECO:0007669"/>
    <property type="project" value="UniProtKB-EC"/>
</dbReference>
<feature type="domain" description="Peptidase M24" evidence="7">
    <location>
        <begin position="20"/>
        <end position="253"/>
    </location>
</feature>
<dbReference type="InterPro" id="IPR036005">
    <property type="entry name" value="Creatinase/aminopeptidase-like"/>
</dbReference>
<dbReference type="InterPro" id="IPR001714">
    <property type="entry name" value="Pept_M24_MAP"/>
</dbReference>
<dbReference type="PANTHER" id="PTHR43330:SF27">
    <property type="entry name" value="METHIONINE AMINOPEPTIDASE"/>
    <property type="match status" value="1"/>
</dbReference>
<name>A0A291GNY5_9MICO</name>
<dbReference type="PANTHER" id="PTHR43330">
    <property type="entry name" value="METHIONINE AMINOPEPTIDASE"/>
    <property type="match status" value="1"/>
</dbReference>
<dbReference type="GO" id="GO:0070006">
    <property type="term" value="F:metalloaminopeptidase activity"/>
    <property type="evidence" value="ECO:0007669"/>
    <property type="project" value="InterPro"/>
</dbReference>
<evidence type="ECO:0000313" key="9">
    <source>
        <dbReference type="Proteomes" id="UP000218165"/>
    </source>
</evidence>
<dbReference type="EMBL" id="CP023563">
    <property type="protein sequence ID" value="ATG52213.1"/>
    <property type="molecule type" value="Genomic_DNA"/>
</dbReference>
<dbReference type="SUPFAM" id="SSF55920">
    <property type="entry name" value="Creatinase/aminopeptidase"/>
    <property type="match status" value="1"/>
</dbReference>
<evidence type="ECO:0000256" key="2">
    <source>
        <dbReference type="ARBA" id="ARBA00022438"/>
    </source>
</evidence>
<dbReference type="RefSeq" id="WP_096803329.1">
    <property type="nucleotide sequence ID" value="NZ_CP023563.1"/>
</dbReference>
<dbReference type="NCBIfam" id="TIGR00500">
    <property type="entry name" value="met_pdase_I"/>
    <property type="match status" value="1"/>
</dbReference>
<sequence length="273" mass="29132">MILGRRRRSSTQELPTLAQARPAGEFVASTLSHLREVVDVGWNLLEVDAEAHRLIREAGATSCYLDYHPVFGASPFGHVICTSLNDGVLHGRPYDRVLADGDLLSLDFAVAVEGWVADSCLSITVGTPRAEDLQLIRDTEQVMWAGIDQVRAGNTVGDIGHAVTNRAHALGYLINDRFGGHGVGRTMHEAPFVPNHGTPGGGAELIAGQLITVEPFLVPTTSALRVDERDGWTQLSADGSRGAHAEHTLQVTDGAPIVLTARADDPAPRSSQG</sequence>
<dbReference type="InterPro" id="IPR002467">
    <property type="entry name" value="Pept_M24A_MAP1"/>
</dbReference>
<evidence type="ECO:0000256" key="4">
    <source>
        <dbReference type="ARBA" id="ARBA00022723"/>
    </source>
</evidence>
<comment type="cofactor">
    <cofactor evidence="6">
        <name>Co(2+)</name>
        <dbReference type="ChEBI" id="CHEBI:48828"/>
    </cofactor>
    <cofactor evidence="6">
        <name>Zn(2+)</name>
        <dbReference type="ChEBI" id="CHEBI:29105"/>
    </cofactor>
    <cofactor evidence="6">
        <name>Mn(2+)</name>
        <dbReference type="ChEBI" id="CHEBI:29035"/>
    </cofactor>
    <cofactor evidence="6">
        <name>Fe(2+)</name>
        <dbReference type="ChEBI" id="CHEBI:29033"/>
    </cofactor>
    <text evidence="6">Binds 2 divalent metal cations per subunit. Has a high-affinity and a low affinity metal-binding site. The true nature of the physiological cofactor is under debate. The enzyme is active with cobalt, zinc, manganese or divalent iron ions.</text>
</comment>
<dbReference type="InterPro" id="IPR000994">
    <property type="entry name" value="Pept_M24"/>
</dbReference>
<evidence type="ECO:0000313" key="8">
    <source>
        <dbReference type="EMBL" id="ATG52213.1"/>
    </source>
</evidence>
<keyword evidence="3 6" id="KW-0645">Protease</keyword>
<comment type="function">
    <text evidence="1">Removes the N-terminal methionine from nascent proteins. The N-terminal methionine is often cleaved when the second residue in the primary sequence is small and uncharged (Met-Ala-, Cys, Gly, Pro, Ser, Thr, or Val). Requires deformylation of the N(alpha)-formylated initiator methionine before it can be hydrolyzed.</text>
</comment>
<dbReference type="KEGG" id="brz:CFK38_12270"/>
<keyword evidence="9" id="KW-1185">Reference proteome</keyword>
<organism evidence="8 9">
    <name type="scientific">Brachybacterium vulturis</name>
    <dbReference type="NCBI Taxonomy" id="2017484"/>
    <lineage>
        <taxon>Bacteria</taxon>
        <taxon>Bacillati</taxon>
        <taxon>Actinomycetota</taxon>
        <taxon>Actinomycetes</taxon>
        <taxon>Micrococcales</taxon>
        <taxon>Dermabacteraceae</taxon>
        <taxon>Brachybacterium</taxon>
    </lineage>
</organism>
<keyword evidence="2 6" id="KW-0031">Aminopeptidase</keyword>
<dbReference type="GO" id="GO:0005829">
    <property type="term" value="C:cytosol"/>
    <property type="evidence" value="ECO:0007669"/>
    <property type="project" value="TreeGrafter"/>
</dbReference>
<dbReference type="EC" id="3.4.11.18" evidence="6"/>
<comment type="catalytic activity">
    <reaction evidence="6">
        <text>Release of N-terminal amino acids, preferentially methionine, from peptides and arylamides.</text>
        <dbReference type="EC" id="3.4.11.18"/>
    </reaction>
</comment>
<reference evidence="9" key="1">
    <citation type="submission" date="2017-09" db="EMBL/GenBank/DDBJ databases">
        <title>Brachybacterium sp. VM2412.</title>
        <authorList>
            <person name="Tak E.J."/>
            <person name="Bae J.-W."/>
        </authorList>
    </citation>
    <scope>NUCLEOTIDE SEQUENCE [LARGE SCALE GENOMIC DNA]</scope>
    <source>
        <strain evidence="9">VM2412</strain>
    </source>
</reference>
<comment type="similarity">
    <text evidence="6">Belongs to the peptidase M24A family.</text>
</comment>
<evidence type="ECO:0000256" key="3">
    <source>
        <dbReference type="ARBA" id="ARBA00022670"/>
    </source>
</evidence>
<evidence type="ECO:0000259" key="7">
    <source>
        <dbReference type="Pfam" id="PF00557"/>
    </source>
</evidence>
<dbReference type="Proteomes" id="UP000218165">
    <property type="component" value="Chromosome"/>
</dbReference>
<dbReference type="GO" id="GO:0046872">
    <property type="term" value="F:metal ion binding"/>
    <property type="evidence" value="ECO:0007669"/>
    <property type="project" value="UniProtKB-KW"/>
</dbReference>
<proteinExistence type="inferred from homology"/>
<keyword evidence="5" id="KW-0378">Hydrolase</keyword>
<dbReference type="GO" id="GO:0006508">
    <property type="term" value="P:proteolysis"/>
    <property type="evidence" value="ECO:0007669"/>
    <property type="project" value="UniProtKB-KW"/>
</dbReference>
<dbReference type="Gene3D" id="3.90.230.10">
    <property type="entry name" value="Creatinase/methionine aminopeptidase superfamily"/>
    <property type="match status" value="1"/>
</dbReference>
<protein>
    <recommendedName>
        <fullName evidence="6">Methionine aminopeptidase</fullName>
        <ecNumber evidence="6">3.4.11.18</ecNumber>
    </recommendedName>
</protein>
<evidence type="ECO:0000256" key="6">
    <source>
        <dbReference type="RuleBase" id="RU003653"/>
    </source>
</evidence>
<evidence type="ECO:0000256" key="1">
    <source>
        <dbReference type="ARBA" id="ARBA00002521"/>
    </source>
</evidence>
<dbReference type="Pfam" id="PF00557">
    <property type="entry name" value="Peptidase_M24"/>
    <property type="match status" value="1"/>
</dbReference>
<dbReference type="OrthoDB" id="9802055at2"/>
<dbReference type="PROSITE" id="PS00680">
    <property type="entry name" value="MAP_1"/>
    <property type="match status" value="1"/>
</dbReference>
<evidence type="ECO:0000256" key="5">
    <source>
        <dbReference type="ARBA" id="ARBA00022801"/>
    </source>
</evidence>
<accession>A0A291GNY5</accession>
<gene>
    <name evidence="8" type="primary">map</name>
    <name evidence="8" type="ORF">CFK38_12270</name>
</gene>
<dbReference type="AlphaFoldDB" id="A0A291GNY5"/>
<dbReference type="PRINTS" id="PR00599">
    <property type="entry name" value="MAPEPTIDASE"/>
</dbReference>